<keyword evidence="1" id="KW-1133">Transmembrane helix</keyword>
<dbReference type="Pfam" id="PF01551">
    <property type="entry name" value="Peptidase_M23"/>
    <property type="match status" value="1"/>
</dbReference>
<dbReference type="CDD" id="cd12797">
    <property type="entry name" value="M23_peptidase"/>
    <property type="match status" value="1"/>
</dbReference>
<protein>
    <submittedName>
        <fullName evidence="3">Peptidase family M23</fullName>
    </submittedName>
</protein>
<dbReference type="InterPro" id="IPR050570">
    <property type="entry name" value="Cell_wall_metabolism_enzyme"/>
</dbReference>
<dbReference type="AlphaFoldDB" id="A0A380S793"/>
<dbReference type="RefSeq" id="WP_088660269.1">
    <property type="nucleotide sequence ID" value="NZ_UHJL01000002.1"/>
</dbReference>
<dbReference type="GO" id="GO:0004222">
    <property type="term" value="F:metalloendopeptidase activity"/>
    <property type="evidence" value="ECO:0007669"/>
    <property type="project" value="TreeGrafter"/>
</dbReference>
<evidence type="ECO:0000256" key="1">
    <source>
        <dbReference type="SAM" id="Phobius"/>
    </source>
</evidence>
<dbReference type="Gene3D" id="2.70.70.10">
    <property type="entry name" value="Glucose Permease (Domain IIA)"/>
    <property type="match status" value="1"/>
</dbReference>
<feature type="transmembrane region" description="Helical" evidence="1">
    <location>
        <begin position="28"/>
        <end position="50"/>
    </location>
</feature>
<feature type="domain" description="M23ase beta-sheet core" evidence="2">
    <location>
        <begin position="166"/>
        <end position="260"/>
    </location>
</feature>
<reference evidence="3 4" key="1">
    <citation type="submission" date="2017-08" db="EMBL/GenBank/DDBJ databases">
        <authorList>
            <person name="de Groot N.N."/>
        </authorList>
    </citation>
    <scope>NUCLEOTIDE SEQUENCE [LARGE SCALE GENOMIC DNA]</scope>
    <source>
        <strain evidence="3 4">HM2</strain>
    </source>
</reference>
<keyword evidence="1" id="KW-0812">Transmembrane</keyword>
<evidence type="ECO:0000313" key="4">
    <source>
        <dbReference type="Proteomes" id="UP000255423"/>
    </source>
</evidence>
<keyword evidence="1" id="KW-0472">Membrane</keyword>
<dbReference type="PANTHER" id="PTHR21666">
    <property type="entry name" value="PEPTIDASE-RELATED"/>
    <property type="match status" value="1"/>
</dbReference>
<organism evidence="3 4">
    <name type="scientific">Fibrobacter succinogenes</name>
    <name type="common">Bacteroides succinogenes</name>
    <dbReference type="NCBI Taxonomy" id="833"/>
    <lineage>
        <taxon>Bacteria</taxon>
        <taxon>Pseudomonadati</taxon>
        <taxon>Fibrobacterota</taxon>
        <taxon>Fibrobacteria</taxon>
        <taxon>Fibrobacterales</taxon>
        <taxon>Fibrobacteraceae</taxon>
        <taxon>Fibrobacter</taxon>
    </lineage>
</organism>
<dbReference type="Proteomes" id="UP000255423">
    <property type="component" value="Unassembled WGS sequence"/>
</dbReference>
<dbReference type="InterPro" id="IPR016047">
    <property type="entry name" value="M23ase_b-sheet_dom"/>
</dbReference>
<gene>
    <name evidence="3" type="ORF">SAMN05661053_2016</name>
</gene>
<sequence length="266" mass="30152">MSRKYYTIQIIPENTTGSRKYRISSKQFVLFHIGLVLVAIILILFIVHIAKINKTLISYEKMRVHNAQLVKQNANYEELFSRLDSLWIMENRIQNIFETFLENDSNKINSIIERNRFAHVPSAKNQIDFEGIHNWLTTDEKIRLERIPNVIPAVGIISKKFSYENKHLGIDISARKGNPVFASGSGKVTFAGNSGDLGNTVVIDHQNGYKSSYSHLKSIRTRRGANVTKGDVIGYVGDTGNTSGPHVHYSITKNNVPQDPETIFTY</sequence>
<proteinExistence type="predicted"/>
<accession>A0A380S793</accession>
<dbReference type="PANTHER" id="PTHR21666:SF270">
    <property type="entry name" value="MUREIN HYDROLASE ACTIVATOR ENVC"/>
    <property type="match status" value="1"/>
</dbReference>
<evidence type="ECO:0000313" key="3">
    <source>
        <dbReference type="EMBL" id="SUQ24608.1"/>
    </source>
</evidence>
<evidence type="ECO:0000259" key="2">
    <source>
        <dbReference type="Pfam" id="PF01551"/>
    </source>
</evidence>
<dbReference type="SUPFAM" id="SSF51261">
    <property type="entry name" value="Duplicated hybrid motif"/>
    <property type="match status" value="1"/>
</dbReference>
<name>A0A380S793_FIBSU</name>
<dbReference type="EMBL" id="UHJL01000002">
    <property type="protein sequence ID" value="SUQ24608.1"/>
    <property type="molecule type" value="Genomic_DNA"/>
</dbReference>
<dbReference type="InterPro" id="IPR011055">
    <property type="entry name" value="Dup_hybrid_motif"/>
</dbReference>